<gene>
    <name evidence="1" type="ORF">CURHAP_LOCUS38383</name>
</gene>
<name>A0A6J5V3N7_PRUAR</name>
<organism evidence="1 2">
    <name type="scientific">Prunus armeniaca</name>
    <name type="common">Apricot</name>
    <name type="synonym">Armeniaca vulgaris</name>
    <dbReference type="NCBI Taxonomy" id="36596"/>
    <lineage>
        <taxon>Eukaryota</taxon>
        <taxon>Viridiplantae</taxon>
        <taxon>Streptophyta</taxon>
        <taxon>Embryophyta</taxon>
        <taxon>Tracheophyta</taxon>
        <taxon>Spermatophyta</taxon>
        <taxon>Magnoliopsida</taxon>
        <taxon>eudicotyledons</taxon>
        <taxon>Gunneridae</taxon>
        <taxon>Pentapetalae</taxon>
        <taxon>rosids</taxon>
        <taxon>fabids</taxon>
        <taxon>Rosales</taxon>
        <taxon>Rosaceae</taxon>
        <taxon>Amygdaloideae</taxon>
        <taxon>Amygdaleae</taxon>
        <taxon>Prunus</taxon>
    </lineage>
</organism>
<accession>A0A6J5V3N7</accession>
<evidence type="ECO:0000313" key="2">
    <source>
        <dbReference type="Proteomes" id="UP000507222"/>
    </source>
</evidence>
<dbReference type="EMBL" id="CAEKDK010000006">
    <property type="protein sequence ID" value="CAB4283589.1"/>
    <property type="molecule type" value="Genomic_DNA"/>
</dbReference>
<sequence>MRNSPIYTGALRSRGADLTENLTLASGVVSGAWESALGVIVERRIPTSFQTVVSLKRPIATKREIEVIERVRSRIPEEGRVHKALLDYKNLFRAGLISEPEYLRTKEEEEEEESGWWEGND</sequence>
<protein>
    <submittedName>
        <fullName evidence="1">Uncharacterized protein</fullName>
    </submittedName>
</protein>
<evidence type="ECO:0000313" key="1">
    <source>
        <dbReference type="EMBL" id="CAB4283589.1"/>
    </source>
</evidence>
<dbReference type="Proteomes" id="UP000507222">
    <property type="component" value="Unassembled WGS sequence"/>
</dbReference>
<proteinExistence type="predicted"/>
<reference evidence="1 2" key="1">
    <citation type="submission" date="2020-05" db="EMBL/GenBank/DDBJ databases">
        <authorList>
            <person name="Campoy J."/>
            <person name="Schneeberger K."/>
            <person name="Spophaly S."/>
        </authorList>
    </citation>
    <scope>NUCLEOTIDE SEQUENCE [LARGE SCALE GENOMIC DNA]</scope>
    <source>
        <strain evidence="1">PruArmRojPasFocal</strain>
    </source>
</reference>
<dbReference type="AlphaFoldDB" id="A0A6J5V3N7"/>